<evidence type="ECO:0000313" key="2">
    <source>
        <dbReference type="Proteomes" id="UP000253426"/>
    </source>
</evidence>
<keyword evidence="2" id="KW-1185">Reference proteome</keyword>
<accession>A0A366HQA4</accession>
<dbReference type="PROSITE" id="PS51257">
    <property type="entry name" value="PROKAR_LIPOPROTEIN"/>
    <property type="match status" value="1"/>
</dbReference>
<dbReference type="Pfam" id="PF11172">
    <property type="entry name" value="DUF2959"/>
    <property type="match status" value="1"/>
</dbReference>
<dbReference type="OrthoDB" id="9780401at2"/>
<dbReference type="RefSeq" id="WP_113958255.1">
    <property type="nucleotide sequence ID" value="NZ_QNRR01000003.1"/>
</dbReference>
<organism evidence="1 2">
    <name type="scientific">Roseimicrobium gellanilyticum</name>
    <dbReference type="NCBI Taxonomy" id="748857"/>
    <lineage>
        <taxon>Bacteria</taxon>
        <taxon>Pseudomonadati</taxon>
        <taxon>Verrucomicrobiota</taxon>
        <taxon>Verrucomicrobiia</taxon>
        <taxon>Verrucomicrobiales</taxon>
        <taxon>Verrucomicrobiaceae</taxon>
        <taxon>Roseimicrobium</taxon>
    </lineage>
</organism>
<reference evidence="1 2" key="1">
    <citation type="submission" date="2018-06" db="EMBL/GenBank/DDBJ databases">
        <title>Genomic Encyclopedia of Type Strains, Phase IV (KMG-IV): sequencing the most valuable type-strain genomes for metagenomic binning, comparative biology and taxonomic classification.</title>
        <authorList>
            <person name="Goeker M."/>
        </authorList>
    </citation>
    <scope>NUCLEOTIDE SEQUENCE [LARGE SCALE GENOMIC DNA]</scope>
    <source>
        <strain evidence="1 2">DSM 25532</strain>
    </source>
</reference>
<comment type="caution">
    <text evidence="1">The sequence shown here is derived from an EMBL/GenBank/DDBJ whole genome shotgun (WGS) entry which is preliminary data.</text>
</comment>
<proteinExistence type="predicted"/>
<evidence type="ECO:0000313" key="1">
    <source>
        <dbReference type="EMBL" id="RBP45113.1"/>
    </source>
</evidence>
<gene>
    <name evidence="1" type="ORF">DES53_103110</name>
</gene>
<dbReference type="Proteomes" id="UP000253426">
    <property type="component" value="Unassembled WGS sequence"/>
</dbReference>
<protein>
    <submittedName>
        <fullName evidence="1">DUF2959 family protein</fullName>
    </submittedName>
</protein>
<name>A0A366HQA4_9BACT</name>
<dbReference type="InterPro" id="IPR021342">
    <property type="entry name" value="DUF2959"/>
</dbReference>
<dbReference type="AlphaFoldDB" id="A0A366HQA4"/>
<dbReference type="EMBL" id="QNRR01000003">
    <property type="protein sequence ID" value="RBP45113.1"/>
    <property type="molecule type" value="Genomic_DNA"/>
</dbReference>
<sequence>MTFTSRHVAIVLAIVTVLTSCRTIYYGAMEKIGFEKRDLLVRAVKHAKAKQKEAGGEYRDALQQLQAVYGRSGSNLEKAYDKLNVEYLACDAATKIVKHRIDEMDRVASDLFKEWQKEIGIMSDASLAGSSQAKLTETKARFAELSSALHNSYNAMPPVLDKLRDHTLYLKHNLNAEALGALRGKADAIQGDIQALLERMNRAIAEADAFVKAMN</sequence>